<dbReference type="AlphaFoldDB" id="A0A067PWG1"/>
<evidence type="ECO:0000313" key="6">
    <source>
        <dbReference type="EMBL" id="KDQ59163.1"/>
    </source>
</evidence>
<evidence type="ECO:0000259" key="5">
    <source>
        <dbReference type="PROSITE" id="PS50865"/>
    </source>
</evidence>
<keyword evidence="1" id="KW-0479">Metal-binding</keyword>
<dbReference type="Pfam" id="PF01753">
    <property type="entry name" value="zf-MYND"/>
    <property type="match status" value="1"/>
</dbReference>
<dbReference type="HOGENOM" id="CLU_027660_0_0_1"/>
<evidence type="ECO:0000256" key="3">
    <source>
        <dbReference type="ARBA" id="ARBA00022833"/>
    </source>
</evidence>
<evidence type="ECO:0000256" key="4">
    <source>
        <dbReference type="PROSITE-ProRule" id="PRU00134"/>
    </source>
</evidence>
<dbReference type="GO" id="GO:0008270">
    <property type="term" value="F:zinc ion binding"/>
    <property type="evidence" value="ECO:0007669"/>
    <property type="project" value="UniProtKB-KW"/>
</dbReference>
<keyword evidence="3" id="KW-0862">Zinc</keyword>
<keyword evidence="2 4" id="KW-0863">Zinc-finger</keyword>
<evidence type="ECO:0000313" key="7">
    <source>
        <dbReference type="Proteomes" id="UP000027265"/>
    </source>
</evidence>
<keyword evidence="7" id="KW-1185">Reference proteome</keyword>
<dbReference type="EMBL" id="KL197716">
    <property type="protein sequence ID" value="KDQ59163.1"/>
    <property type="molecule type" value="Genomic_DNA"/>
</dbReference>
<gene>
    <name evidence="6" type="ORF">JAAARDRAFT_654833</name>
</gene>
<reference evidence="7" key="1">
    <citation type="journal article" date="2014" name="Proc. Natl. Acad. Sci. U.S.A.">
        <title>Extensive sampling of basidiomycete genomes demonstrates inadequacy of the white-rot/brown-rot paradigm for wood decay fungi.</title>
        <authorList>
            <person name="Riley R."/>
            <person name="Salamov A.A."/>
            <person name="Brown D.W."/>
            <person name="Nagy L.G."/>
            <person name="Floudas D."/>
            <person name="Held B.W."/>
            <person name="Levasseur A."/>
            <person name="Lombard V."/>
            <person name="Morin E."/>
            <person name="Otillar R."/>
            <person name="Lindquist E.A."/>
            <person name="Sun H."/>
            <person name="LaButti K.M."/>
            <person name="Schmutz J."/>
            <person name="Jabbour D."/>
            <person name="Luo H."/>
            <person name="Baker S.E."/>
            <person name="Pisabarro A.G."/>
            <person name="Walton J.D."/>
            <person name="Blanchette R.A."/>
            <person name="Henrissat B."/>
            <person name="Martin F."/>
            <person name="Cullen D."/>
            <person name="Hibbett D.S."/>
            <person name="Grigoriev I.V."/>
        </authorList>
    </citation>
    <scope>NUCLEOTIDE SEQUENCE [LARGE SCALE GENOMIC DNA]</scope>
    <source>
        <strain evidence="7">MUCL 33604</strain>
    </source>
</reference>
<dbReference type="SUPFAM" id="SSF144232">
    <property type="entry name" value="HIT/MYND zinc finger-like"/>
    <property type="match status" value="1"/>
</dbReference>
<evidence type="ECO:0000256" key="2">
    <source>
        <dbReference type="ARBA" id="ARBA00022771"/>
    </source>
</evidence>
<evidence type="ECO:0000256" key="1">
    <source>
        <dbReference type="ARBA" id="ARBA00022723"/>
    </source>
</evidence>
<dbReference type="PROSITE" id="PS50865">
    <property type="entry name" value="ZF_MYND_2"/>
    <property type="match status" value="1"/>
</dbReference>
<organism evidence="6 7">
    <name type="scientific">Jaapia argillacea MUCL 33604</name>
    <dbReference type="NCBI Taxonomy" id="933084"/>
    <lineage>
        <taxon>Eukaryota</taxon>
        <taxon>Fungi</taxon>
        <taxon>Dikarya</taxon>
        <taxon>Basidiomycota</taxon>
        <taxon>Agaricomycotina</taxon>
        <taxon>Agaricomycetes</taxon>
        <taxon>Agaricomycetidae</taxon>
        <taxon>Jaapiales</taxon>
        <taxon>Jaapiaceae</taxon>
        <taxon>Jaapia</taxon>
    </lineage>
</organism>
<dbReference type="InterPro" id="IPR002893">
    <property type="entry name" value="Znf_MYND"/>
</dbReference>
<dbReference type="STRING" id="933084.A0A067PWG1"/>
<protein>
    <recommendedName>
        <fullName evidence="5">MYND-type domain-containing protein</fullName>
    </recommendedName>
</protein>
<feature type="domain" description="MYND-type" evidence="5">
    <location>
        <begin position="416"/>
        <end position="451"/>
    </location>
</feature>
<sequence>MEVMEQYFRKNPQKTIASARNGSLPACAVLANLWQVIPDAISLGVLDVFFCHLSESKAPLPTAAEVDDSVFALPTFSLLGLSRIASLPSEKVLALGDRIMEAWPGIFKWCSSLYPPSISPPSVVGDKKRDSATRAISFCWFSIAQNPRVLESMRTTPGAIELATRLWVREDTMKVPSEVIFPAPSALLDVLLIPQQSKMLSQIVQASEASPSHIAKLAVARLTAASTATPVDLYGIKYHTNLIFGLTCNPDHPLQGAFFKAKVIIAMTKSLVAATKDVDNKDPLIAFSMVRLCAYLKTFLEATDGFRFISQSLNAGLLVGLAYCGTRLSDVTTEEREVIISLISSVASRYLVYHSVIRAAKTSMHTVKMAHLTLYTKVFDSVSRGAWESFQALLEDRVEISDGFDESEKPDQGCANSECTGRRVPRGSLMKCAGCQTVLYCSKTCQISDWK</sequence>
<accession>A0A067PWG1</accession>
<dbReference type="OrthoDB" id="2992749at2759"/>
<name>A0A067PWG1_9AGAM</name>
<proteinExistence type="predicted"/>
<dbReference type="InParanoid" id="A0A067PWG1"/>
<dbReference type="Proteomes" id="UP000027265">
    <property type="component" value="Unassembled WGS sequence"/>
</dbReference>
<dbReference type="Gene3D" id="6.10.140.2220">
    <property type="match status" value="1"/>
</dbReference>